<keyword evidence="17" id="KW-1185">Reference proteome</keyword>
<reference evidence="16" key="2">
    <citation type="submission" date="2025-08" db="UniProtKB">
        <authorList>
            <consortium name="Ensembl"/>
        </authorList>
    </citation>
    <scope>IDENTIFICATION</scope>
</reference>
<accession>H2Z817</accession>
<evidence type="ECO:0000256" key="9">
    <source>
        <dbReference type="ARBA" id="ARBA00023002"/>
    </source>
</evidence>
<evidence type="ECO:0000256" key="7">
    <source>
        <dbReference type="ARBA" id="ARBA00022824"/>
    </source>
</evidence>
<sequence length="496" mass="55903">FSTILNPVGSSWTVELVLVAICVAIAILLRNWLKRPSNYPPGPLGIPGLGVIPFLSTFPQREFLKWSKKYGPMFSARFGLQKWVVLNDYDSVVQTLVKNSQSFHGRPSIRLFIETWTPLGIVFSTGGTIWKTHRNFGTRAVRSINQNSMEETINIEIKEYVARLGEHSGTSVDIHEILIHAVANVFCTFNLGKRFDYDDEKFNLLVKCILNEKHTHPAGFNPTIFRLTFPLCRNKLSKVERSVINEISIAGIVRQVVKDSTDKIETEDKNMMNSYLNKSLSIASSIEGYTTEDTVGFFTDLFIGGTETLTSQLRWGFLTMALHPEYQTRVRCEIDDVIGRNGTAKLSDQSKMPFTRAVIAELLRFRTLGPLSLPRAAVKDVTVQGYKIPKGTNVFLNAWGLHNDEKIWETPHLFIPDRHLDPDGNFVSSKYILPFGAGVRSCLGENLARAELFLVFVATLQNFELSVDENKPPSLDEGRSGIIYTPNPFNLIINQR</sequence>
<comment type="cofactor">
    <cofactor evidence="1 13">
        <name>heme</name>
        <dbReference type="ChEBI" id="CHEBI:30413"/>
    </cofactor>
</comment>
<keyword evidence="11 14" id="KW-0503">Monooxygenase</keyword>
<comment type="similarity">
    <text evidence="4 14">Belongs to the cytochrome P450 family.</text>
</comment>
<dbReference type="PRINTS" id="PR00463">
    <property type="entry name" value="EP450I"/>
</dbReference>
<comment type="subcellular location">
    <subcellularLocation>
        <location evidence="3">Endoplasmic reticulum membrane</location>
        <topology evidence="3">Peripheral membrane protein</topology>
    </subcellularLocation>
    <subcellularLocation>
        <location evidence="2">Microsome membrane</location>
        <topology evidence="2">Peripheral membrane protein</topology>
    </subcellularLocation>
</comment>
<evidence type="ECO:0000256" key="12">
    <source>
        <dbReference type="ARBA" id="ARBA00023136"/>
    </source>
</evidence>
<protein>
    <submittedName>
        <fullName evidence="16">Uncharacterized protein</fullName>
    </submittedName>
</protein>
<dbReference type="InParanoid" id="H2Z817"/>
<organism evidence="16 17">
    <name type="scientific">Ciona savignyi</name>
    <name type="common">Pacific transparent sea squirt</name>
    <dbReference type="NCBI Taxonomy" id="51511"/>
    <lineage>
        <taxon>Eukaryota</taxon>
        <taxon>Metazoa</taxon>
        <taxon>Chordata</taxon>
        <taxon>Tunicata</taxon>
        <taxon>Ascidiacea</taxon>
        <taxon>Phlebobranchia</taxon>
        <taxon>Cionidae</taxon>
        <taxon>Ciona</taxon>
    </lineage>
</organism>
<dbReference type="GO" id="GO:0006805">
    <property type="term" value="P:xenobiotic metabolic process"/>
    <property type="evidence" value="ECO:0007669"/>
    <property type="project" value="TreeGrafter"/>
</dbReference>
<dbReference type="InterPro" id="IPR050182">
    <property type="entry name" value="Cytochrome_P450_fam2"/>
</dbReference>
<keyword evidence="12 15" id="KW-0472">Membrane</keyword>
<evidence type="ECO:0000256" key="15">
    <source>
        <dbReference type="SAM" id="Phobius"/>
    </source>
</evidence>
<dbReference type="eggNOG" id="KOG0156">
    <property type="taxonomic scope" value="Eukaryota"/>
</dbReference>
<dbReference type="GO" id="GO:0020037">
    <property type="term" value="F:heme binding"/>
    <property type="evidence" value="ECO:0007669"/>
    <property type="project" value="InterPro"/>
</dbReference>
<dbReference type="GO" id="GO:0008395">
    <property type="term" value="F:steroid hydroxylase activity"/>
    <property type="evidence" value="ECO:0007669"/>
    <property type="project" value="TreeGrafter"/>
</dbReference>
<dbReference type="Gene3D" id="1.10.630.10">
    <property type="entry name" value="Cytochrome P450"/>
    <property type="match status" value="1"/>
</dbReference>
<dbReference type="InterPro" id="IPR001128">
    <property type="entry name" value="Cyt_P450"/>
</dbReference>
<reference evidence="17" key="1">
    <citation type="submission" date="2003-08" db="EMBL/GenBank/DDBJ databases">
        <authorList>
            <person name="Birren B."/>
            <person name="Nusbaum C."/>
            <person name="Abebe A."/>
            <person name="Abouelleil A."/>
            <person name="Adekoya E."/>
            <person name="Ait-zahra M."/>
            <person name="Allen N."/>
            <person name="Allen T."/>
            <person name="An P."/>
            <person name="Anderson M."/>
            <person name="Anderson S."/>
            <person name="Arachchi H."/>
            <person name="Armbruster J."/>
            <person name="Bachantsang P."/>
            <person name="Baldwin J."/>
            <person name="Barry A."/>
            <person name="Bayul T."/>
            <person name="Blitshsteyn B."/>
            <person name="Bloom T."/>
            <person name="Blye J."/>
            <person name="Boguslavskiy L."/>
            <person name="Borowsky M."/>
            <person name="Boukhgalter B."/>
            <person name="Brunache A."/>
            <person name="Butler J."/>
            <person name="Calixte N."/>
            <person name="Calvo S."/>
            <person name="Camarata J."/>
            <person name="Campo K."/>
            <person name="Chang J."/>
            <person name="Cheshatsang Y."/>
            <person name="Citroen M."/>
            <person name="Collymore A."/>
            <person name="Considine T."/>
            <person name="Cook A."/>
            <person name="Cooke P."/>
            <person name="Corum B."/>
            <person name="Cuomo C."/>
            <person name="David R."/>
            <person name="Dawoe T."/>
            <person name="Degray S."/>
            <person name="Dodge S."/>
            <person name="Dooley K."/>
            <person name="Dorje P."/>
            <person name="Dorjee K."/>
            <person name="Dorris L."/>
            <person name="Duffey N."/>
            <person name="Dupes A."/>
            <person name="Elkins T."/>
            <person name="Engels R."/>
            <person name="Erickson J."/>
            <person name="Farina A."/>
            <person name="Faro S."/>
            <person name="Ferreira P."/>
            <person name="Fischer H."/>
            <person name="Fitzgerald M."/>
            <person name="Foley K."/>
            <person name="Gage D."/>
            <person name="Galagan J."/>
            <person name="Gearin G."/>
            <person name="Gnerre S."/>
            <person name="Gnirke A."/>
            <person name="Goyette A."/>
            <person name="Graham J."/>
            <person name="Grandbois E."/>
            <person name="Gyaltsen K."/>
            <person name="Hafez N."/>
            <person name="Hagopian D."/>
            <person name="Hagos B."/>
            <person name="Hall J."/>
            <person name="Hatcher B."/>
            <person name="Heller A."/>
            <person name="Higgins H."/>
            <person name="Honan T."/>
            <person name="Horn A."/>
            <person name="Houde N."/>
            <person name="Hughes L."/>
            <person name="Hulme W."/>
            <person name="Husby E."/>
            <person name="Iliev I."/>
            <person name="Jaffe D."/>
            <person name="Jones C."/>
            <person name="Kamal M."/>
            <person name="Kamat A."/>
            <person name="Kamvysselis M."/>
            <person name="Karlsson E."/>
            <person name="Kells C."/>
            <person name="Kieu A."/>
            <person name="Kisner P."/>
            <person name="Kodira C."/>
            <person name="Kulbokas E."/>
            <person name="Labutti K."/>
            <person name="Lama D."/>
            <person name="Landers T."/>
            <person name="Leger J."/>
            <person name="Levine S."/>
            <person name="Lewis D."/>
            <person name="Lewis T."/>
            <person name="Lindblad-toh K."/>
            <person name="Liu X."/>
            <person name="Lokyitsang T."/>
            <person name="Lokyitsang Y."/>
            <person name="Lucien O."/>
            <person name="Lui A."/>
            <person name="Ma L.J."/>
            <person name="Mabbitt R."/>
            <person name="Macdonald J."/>
            <person name="Maclean C."/>
            <person name="Major J."/>
            <person name="Manning J."/>
            <person name="Marabella R."/>
            <person name="Maru K."/>
            <person name="Matthews C."/>
            <person name="Mauceli E."/>
            <person name="Mccarthy M."/>
            <person name="Mcdonough S."/>
            <person name="Mcghee T."/>
            <person name="Meldrim J."/>
            <person name="Meneus L."/>
            <person name="Mesirov J."/>
            <person name="Mihalev A."/>
            <person name="Mihova T."/>
            <person name="Mikkelsen T."/>
            <person name="Mlenga V."/>
            <person name="Moru K."/>
            <person name="Mozes J."/>
            <person name="Mulrain L."/>
            <person name="Munson G."/>
            <person name="Naylor J."/>
            <person name="Newes C."/>
            <person name="Nguyen C."/>
            <person name="Nguyen N."/>
            <person name="Nguyen T."/>
            <person name="Nicol R."/>
            <person name="Nielsen C."/>
            <person name="Nizzari M."/>
            <person name="Norbu C."/>
            <person name="Norbu N."/>
            <person name="O'donnell P."/>
            <person name="Okoawo O."/>
            <person name="O'leary S."/>
            <person name="Omotosho B."/>
            <person name="O'neill K."/>
            <person name="Osman S."/>
            <person name="Parker S."/>
            <person name="Perrin D."/>
            <person name="Phunkhang P."/>
            <person name="Piqani B."/>
            <person name="Purcell S."/>
            <person name="Rachupka T."/>
            <person name="Ramasamy U."/>
            <person name="Rameau R."/>
            <person name="Ray V."/>
            <person name="Raymond C."/>
            <person name="Retta R."/>
            <person name="Richardson S."/>
            <person name="Rise C."/>
            <person name="Rodriguez J."/>
            <person name="Rogers J."/>
            <person name="Rogov P."/>
            <person name="Rutman M."/>
            <person name="Schupbach R."/>
            <person name="Seaman C."/>
            <person name="Settipalli S."/>
            <person name="Sharpe T."/>
            <person name="Sheridan J."/>
            <person name="Sherpa N."/>
            <person name="Shi J."/>
            <person name="Smirnov S."/>
            <person name="Smith C."/>
            <person name="Sougnez C."/>
            <person name="Spencer B."/>
            <person name="Stalker J."/>
            <person name="Stange-thomann N."/>
            <person name="Stavropoulos S."/>
            <person name="Stetson K."/>
            <person name="Stone C."/>
            <person name="Stone S."/>
            <person name="Stubbs M."/>
            <person name="Talamas J."/>
            <person name="Tchuinga P."/>
            <person name="Tenzing P."/>
            <person name="Tesfaye S."/>
            <person name="Theodore J."/>
            <person name="Thoulutsang Y."/>
            <person name="Topham K."/>
            <person name="Towey S."/>
            <person name="Tsamla T."/>
            <person name="Tsomo N."/>
            <person name="Vallee D."/>
            <person name="Vassiliev H."/>
            <person name="Venkataraman V."/>
            <person name="Vinson J."/>
            <person name="Vo A."/>
            <person name="Wade C."/>
            <person name="Wang S."/>
            <person name="Wangchuk T."/>
            <person name="Wangdi T."/>
            <person name="Whittaker C."/>
            <person name="Wilkinson J."/>
            <person name="Wu Y."/>
            <person name="Wyman D."/>
            <person name="Yadav S."/>
            <person name="Yang S."/>
            <person name="Yang X."/>
            <person name="Yeager S."/>
            <person name="Yee E."/>
            <person name="Young G."/>
            <person name="Zainoun J."/>
            <person name="Zembeck L."/>
            <person name="Zimmer A."/>
            <person name="Zody M."/>
            <person name="Lander E."/>
        </authorList>
    </citation>
    <scope>NUCLEOTIDE SEQUENCE [LARGE SCALE GENOMIC DNA]</scope>
</reference>
<evidence type="ECO:0000256" key="13">
    <source>
        <dbReference type="PIRSR" id="PIRSR602401-1"/>
    </source>
</evidence>
<evidence type="ECO:0000313" key="16">
    <source>
        <dbReference type="Ensembl" id="ENSCSAVP00000013729.1"/>
    </source>
</evidence>
<dbReference type="GO" id="GO:0005506">
    <property type="term" value="F:iron ion binding"/>
    <property type="evidence" value="ECO:0007669"/>
    <property type="project" value="InterPro"/>
</dbReference>
<keyword evidence="15" id="KW-1133">Transmembrane helix</keyword>
<dbReference type="GO" id="GO:0005789">
    <property type="term" value="C:endoplasmic reticulum membrane"/>
    <property type="evidence" value="ECO:0007669"/>
    <property type="project" value="UniProtKB-SubCell"/>
</dbReference>
<dbReference type="STRING" id="51511.ENSCSAVP00000013729"/>
<dbReference type="FunFam" id="1.10.630.10:FF:000238">
    <property type="entry name" value="Cytochrome P450 2A6"/>
    <property type="match status" value="1"/>
</dbReference>
<dbReference type="SUPFAM" id="SSF48264">
    <property type="entry name" value="Cytochrome P450"/>
    <property type="match status" value="1"/>
</dbReference>
<dbReference type="PRINTS" id="PR00385">
    <property type="entry name" value="P450"/>
</dbReference>
<dbReference type="Ensembl" id="ENSCSAVT00000013887.1">
    <property type="protein sequence ID" value="ENSCSAVP00000013729.1"/>
    <property type="gene ID" value="ENSCSAVG00000008048.1"/>
</dbReference>
<evidence type="ECO:0000256" key="11">
    <source>
        <dbReference type="ARBA" id="ARBA00023033"/>
    </source>
</evidence>
<evidence type="ECO:0000256" key="3">
    <source>
        <dbReference type="ARBA" id="ARBA00004406"/>
    </source>
</evidence>
<proteinExistence type="inferred from homology"/>
<feature type="binding site" description="axial binding residue" evidence="13">
    <location>
        <position position="442"/>
    </location>
    <ligand>
        <name>heme</name>
        <dbReference type="ChEBI" id="CHEBI:30413"/>
    </ligand>
    <ligandPart>
        <name>Fe</name>
        <dbReference type="ChEBI" id="CHEBI:18248"/>
    </ligandPart>
</feature>
<dbReference type="InterPro" id="IPR036396">
    <property type="entry name" value="Cyt_P450_sf"/>
</dbReference>
<dbReference type="Pfam" id="PF00067">
    <property type="entry name" value="p450"/>
    <property type="match status" value="1"/>
</dbReference>
<dbReference type="AlphaFoldDB" id="H2Z817"/>
<evidence type="ECO:0000256" key="14">
    <source>
        <dbReference type="RuleBase" id="RU000461"/>
    </source>
</evidence>
<dbReference type="InterPro" id="IPR017972">
    <property type="entry name" value="Cyt_P450_CS"/>
</dbReference>
<keyword evidence="9 14" id="KW-0560">Oxidoreductase</keyword>
<keyword evidence="10 13" id="KW-0408">Iron</keyword>
<evidence type="ECO:0000256" key="2">
    <source>
        <dbReference type="ARBA" id="ARBA00004174"/>
    </source>
</evidence>
<dbReference type="GO" id="GO:0016712">
    <property type="term" value="F:oxidoreductase activity, acting on paired donors, with incorporation or reduction of molecular oxygen, reduced flavin or flavoprotein as one donor, and incorporation of one atom of oxygen"/>
    <property type="evidence" value="ECO:0007669"/>
    <property type="project" value="TreeGrafter"/>
</dbReference>
<evidence type="ECO:0000256" key="5">
    <source>
        <dbReference type="ARBA" id="ARBA00022617"/>
    </source>
</evidence>
<evidence type="ECO:0000256" key="1">
    <source>
        <dbReference type="ARBA" id="ARBA00001971"/>
    </source>
</evidence>
<dbReference type="FunCoup" id="H2Z817">
    <property type="interactions" value="1"/>
</dbReference>
<evidence type="ECO:0000256" key="4">
    <source>
        <dbReference type="ARBA" id="ARBA00010617"/>
    </source>
</evidence>
<keyword evidence="5 13" id="KW-0349">Heme</keyword>
<evidence type="ECO:0000256" key="6">
    <source>
        <dbReference type="ARBA" id="ARBA00022723"/>
    </source>
</evidence>
<dbReference type="PROSITE" id="PS00086">
    <property type="entry name" value="CYTOCHROME_P450"/>
    <property type="match status" value="1"/>
</dbReference>
<dbReference type="InterPro" id="IPR002401">
    <property type="entry name" value="Cyt_P450_E_grp-I"/>
</dbReference>
<keyword evidence="6 13" id="KW-0479">Metal-binding</keyword>
<evidence type="ECO:0000256" key="8">
    <source>
        <dbReference type="ARBA" id="ARBA00022848"/>
    </source>
</evidence>
<dbReference type="Proteomes" id="UP000007875">
    <property type="component" value="Unassembled WGS sequence"/>
</dbReference>
<keyword evidence="8" id="KW-0492">Microsome</keyword>
<dbReference type="PANTHER" id="PTHR24300:SF397">
    <property type="entry name" value="CYTOCHROME P450 2U1"/>
    <property type="match status" value="1"/>
</dbReference>
<dbReference type="OMA" id="FALDMFI"/>
<reference evidence="16" key="3">
    <citation type="submission" date="2025-09" db="UniProtKB">
        <authorList>
            <consortium name="Ensembl"/>
        </authorList>
    </citation>
    <scope>IDENTIFICATION</scope>
</reference>
<evidence type="ECO:0000256" key="10">
    <source>
        <dbReference type="ARBA" id="ARBA00023004"/>
    </source>
</evidence>
<dbReference type="PANTHER" id="PTHR24300">
    <property type="entry name" value="CYTOCHROME P450 508A4-RELATED"/>
    <property type="match status" value="1"/>
</dbReference>
<feature type="transmembrane region" description="Helical" evidence="15">
    <location>
        <begin position="12"/>
        <end position="29"/>
    </location>
</feature>
<keyword evidence="15" id="KW-0812">Transmembrane</keyword>
<dbReference type="GeneTree" id="ENSGT00940000160689"/>
<keyword evidence="7" id="KW-0256">Endoplasmic reticulum</keyword>
<dbReference type="GO" id="GO:0006082">
    <property type="term" value="P:organic acid metabolic process"/>
    <property type="evidence" value="ECO:0007669"/>
    <property type="project" value="TreeGrafter"/>
</dbReference>
<evidence type="ECO:0000313" key="17">
    <source>
        <dbReference type="Proteomes" id="UP000007875"/>
    </source>
</evidence>
<name>H2Z817_CIOSA</name>